<accession>A0A2J5HQK1</accession>
<dbReference type="EMBL" id="KZ559558">
    <property type="protein sequence ID" value="PLN79562.1"/>
    <property type="molecule type" value="Genomic_DNA"/>
</dbReference>
<evidence type="ECO:0008006" key="4">
    <source>
        <dbReference type="Google" id="ProtNLM"/>
    </source>
</evidence>
<feature type="compositionally biased region" description="Low complexity" evidence="1">
    <location>
        <begin position="222"/>
        <end position="233"/>
    </location>
</feature>
<feature type="compositionally biased region" description="Basic residues" evidence="1">
    <location>
        <begin position="1"/>
        <end position="13"/>
    </location>
</feature>
<feature type="compositionally biased region" description="Low complexity" evidence="1">
    <location>
        <begin position="103"/>
        <end position="115"/>
    </location>
</feature>
<dbReference type="Proteomes" id="UP000235023">
    <property type="component" value="Unassembled WGS sequence"/>
</dbReference>
<evidence type="ECO:0000256" key="1">
    <source>
        <dbReference type="SAM" id="MobiDB-lite"/>
    </source>
</evidence>
<feature type="compositionally biased region" description="Pro residues" evidence="1">
    <location>
        <begin position="116"/>
        <end position="125"/>
    </location>
</feature>
<gene>
    <name evidence="2" type="ORF">BDW42DRAFT_172503</name>
</gene>
<organism evidence="2 3">
    <name type="scientific">Aspergillus taichungensis</name>
    <dbReference type="NCBI Taxonomy" id="482145"/>
    <lineage>
        <taxon>Eukaryota</taxon>
        <taxon>Fungi</taxon>
        <taxon>Dikarya</taxon>
        <taxon>Ascomycota</taxon>
        <taxon>Pezizomycotina</taxon>
        <taxon>Eurotiomycetes</taxon>
        <taxon>Eurotiomycetidae</taxon>
        <taxon>Eurotiales</taxon>
        <taxon>Aspergillaceae</taxon>
        <taxon>Aspergillus</taxon>
        <taxon>Aspergillus subgen. Circumdati</taxon>
    </lineage>
</organism>
<feature type="region of interest" description="Disordered" evidence="1">
    <location>
        <begin position="99"/>
        <end position="125"/>
    </location>
</feature>
<proteinExistence type="predicted"/>
<dbReference type="OrthoDB" id="3599883at2759"/>
<feature type="region of interest" description="Disordered" evidence="1">
    <location>
        <begin position="189"/>
        <end position="252"/>
    </location>
</feature>
<feature type="compositionally biased region" description="Low complexity" evidence="1">
    <location>
        <begin position="202"/>
        <end position="213"/>
    </location>
</feature>
<sequence length="306" mass="32585">MAQGHHSSHHRRSPSGSNTAKVKPARPVLHRKGTSFVNHSISKLGAAPVKQTTVDHIDDDEFEMAASFLNFCAMCERQITVPDNSLLYCSESCRRKDSHKPLSASISSTSSMSAPTSPPASPPMSPRTIVPPMVPTKAPVHTPARLSSEMNEAKVDQDPSEWKPVIPMSGSPVSSEAWTYLSQFHGTQAPIPMRRKADHRSSGSLSTLSATGAPPSLIHTPSSVASSLSSSASDYMSHRPLPPRHKFSSSTSGTKGVELVVPLVDEPRGLSTNVNGGSIFPANSAVWKEASSTPVRIVGKNASLPQ</sequence>
<dbReference type="Pfam" id="PF12855">
    <property type="entry name" value="Ecl1"/>
    <property type="match status" value="1"/>
</dbReference>
<dbReference type="AlphaFoldDB" id="A0A2J5HQK1"/>
<reference evidence="3" key="1">
    <citation type="submission" date="2017-12" db="EMBL/GenBank/DDBJ databases">
        <authorList>
            <consortium name="DOE Joint Genome Institute"/>
            <person name="Mondo S.J."/>
            <person name="Kjaerbolling I."/>
            <person name="Vesth T.C."/>
            <person name="Frisvad J.C."/>
            <person name="Nybo J.L."/>
            <person name="Theobald S."/>
            <person name="Kuo A."/>
            <person name="Bowyer P."/>
            <person name="Matsuda Y."/>
            <person name="Lyhne E.K."/>
            <person name="Kogle M.E."/>
            <person name="Clum A."/>
            <person name="Lipzen A."/>
            <person name="Salamov A."/>
            <person name="Ngan C.Y."/>
            <person name="Daum C."/>
            <person name="Chiniquy J."/>
            <person name="Barry K."/>
            <person name="LaButti K."/>
            <person name="Haridas S."/>
            <person name="Simmons B.A."/>
            <person name="Magnuson J.K."/>
            <person name="Mortensen U.H."/>
            <person name="Larsen T.O."/>
            <person name="Grigoriev I.V."/>
            <person name="Baker S.E."/>
            <person name="Andersen M.R."/>
            <person name="Nordberg H.P."/>
            <person name="Cantor M.N."/>
            <person name="Hua S.X."/>
        </authorList>
    </citation>
    <scope>NUCLEOTIDE SEQUENCE [LARGE SCALE GENOMIC DNA]</scope>
    <source>
        <strain evidence="3">IBT 19404</strain>
    </source>
</reference>
<dbReference type="InterPro" id="IPR024368">
    <property type="entry name" value="Ecl1/2/3"/>
</dbReference>
<keyword evidence="3" id="KW-1185">Reference proteome</keyword>
<feature type="region of interest" description="Disordered" evidence="1">
    <location>
        <begin position="1"/>
        <end position="28"/>
    </location>
</feature>
<evidence type="ECO:0000313" key="3">
    <source>
        <dbReference type="Proteomes" id="UP000235023"/>
    </source>
</evidence>
<protein>
    <recommendedName>
        <fullName evidence="4">Life-span regulatory factor-domain-containing protein</fullName>
    </recommendedName>
</protein>
<evidence type="ECO:0000313" key="2">
    <source>
        <dbReference type="EMBL" id="PLN79562.1"/>
    </source>
</evidence>
<name>A0A2J5HQK1_9EURO</name>